<dbReference type="Proteomes" id="UP000758155">
    <property type="component" value="Unassembled WGS sequence"/>
</dbReference>
<evidence type="ECO:0000256" key="2">
    <source>
        <dbReference type="SAM" id="SignalP"/>
    </source>
</evidence>
<comment type="caution">
    <text evidence="3">The sequence shown here is derived from an EMBL/GenBank/DDBJ whole genome shotgun (WGS) entry which is preliminary data.</text>
</comment>
<dbReference type="EMBL" id="SWKV01000102">
    <property type="protein sequence ID" value="KAF3032387.1"/>
    <property type="molecule type" value="Genomic_DNA"/>
</dbReference>
<dbReference type="AlphaFoldDB" id="A0A9P4WHC6"/>
<reference evidence="3" key="1">
    <citation type="submission" date="2019-04" db="EMBL/GenBank/DDBJ databases">
        <title>Sequencing of skin fungus with MAO and IRED activity.</title>
        <authorList>
            <person name="Marsaioli A.J."/>
            <person name="Bonatto J.M.C."/>
            <person name="Reis Junior O."/>
        </authorList>
    </citation>
    <scope>NUCLEOTIDE SEQUENCE</scope>
    <source>
        <strain evidence="3">28M1</strain>
    </source>
</reference>
<proteinExistence type="predicted"/>
<feature type="signal peptide" evidence="2">
    <location>
        <begin position="1"/>
        <end position="19"/>
    </location>
</feature>
<sequence>MQLTTLITMSLAFTASALSVQPEGIKNFQNVTTTHIGMQHVQNGDTAVHNTNLKMSQAKITWRLRAVAAPTGRATTNAGTSARKRRVRGGATP</sequence>
<feature type="region of interest" description="Disordered" evidence="1">
    <location>
        <begin position="71"/>
        <end position="93"/>
    </location>
</feature>
<evidence type="ECO:0000313" key="3">
    <source>
        <dbReference type="EMBL" id="KAF3032387.1"/>
    </source>
</evidence>
<feature type="chain" id="PRO_5040474875" evidence="2">
    <location>
        <begin position="20"/>
        <end position="93"/>
    </location>
</feature>
<feature type="compositionally biased region" description="Basic residues" evidence="1">
    <location>
        <begin position="82"/>
        <end position="93"/>
    </location>
</feature>
<name>A0A9P4WHC6_9PLEO</name>
<keyword evidence="2" id="KW-0732">Signal</keyword>
<accession>A0A9P4WHC6</accession>
<organism evidence="3 4">
    <name type="scientific">Didymella heteroderae</name>
    <dbReference type="NCBI Taxonomy" id="1769908"/>
    <lineage>
        <taxon>Eukaryota</taxon>
        <taxon>Fungi</taxon>
        <taxon>Dikarya</taxon>
        <taxon>Ascomycota</taxon>
        <taxon>Pezizomycotina</taxon>
        <taxon>Dothideomycetes</taxon>
        <taxon>Pleosporomycetidae</taxon>
        <taxon>Pleosporales</taxon>
        <taxon>Pleosporineae</taxon>
        <taxon>Didymellaceae</taxon>
        <taxon>Didymella</taxon>
    </lineage>
</organism>
<gene>
    <name evidence="3" type="ORF">E8E12_003325</name>
</gene>
<evidence type="ECO:0000256" key="1">
    <source>
        <dbReference type="SAM" id="MobiDB-lite"/>
    </source>
</evidence>
<protein>
    <submittedName>
        <fullName evidence="3">Uncharacterized protein</fullName>
    </submittedName>
</protein>
<evidence type="ECO:0000313" key="4">
    <source>
        <dbReference type="Proteomes" id="UP000758155"/>
    </source>
</evidence>
<keyword evidence="4" id="KW-1185">Reference proteome</keyword>